<dbReference type="InterPro" id="IPR016085">
    <property type="entry name" value="Protease_inh_B-barrel_dom"/>
</dbReference>
<proteinExistence type="predicted"/>
<evidence type="ECO:0000313" key="5">
    <source>
        <dbReference type="EMBL" id="GLS17478.1"/>
    </source>
</evidence>
<protein>
    <recommendedName>
        <fullName evidence="4">Alkaline proteinase inhibitor/ Outer membrane lipoprotein Omp19 domain-containing protein</fullName>
    </recommendedName>
</protein>
<comment type="caution">
    <text evidence="5">The sequence shown here is derived from an EMBL/GenBank/DDBJ whole genome shotgun (WGS) entry which is preliminary data.</text>
</comment>
<evidence type="ECO:0000256" key="2">
    <source>
        <dbReference type="SAM" id="MobiDB-lite"/>
    </source>
</evidence>
<keyword evidence="6" id="KW-1185">Reference proteome</keyword>
<feature type="region of interest" description="Disordered" evidence="2">
    <location>
        <begin position="29"/>
        <end position="100"/>
    </location>
</feature>
<dbReference type="PROSITE" id="PS51257">
    <property type="entry name" value="PROKAR_LIPOPROTEIN"/>
    <property type="match status" value="1"/>
</dbReference>
<dbReference type="RefSeq" id="WP_284310296.1">
    <property type="nucleotide sequence ID" value="NZ_BSPC01000005.1"/>
</dbReference>
<dbReference type="EMBL" id="BSPC01000005">
    <property type="protein sequence ID" value="GLS17478.1"/>
    <property type="molecule type" value="Genomic_DNA"/>
</dbReference>
<evidence type="ECO:0000259" key="4">
    <source>
        <dbReference type="Pfam" id="PF02974"/>
    </source>
</evidence>
<feature type="chain" id="PRO_5047519411" description="Alkaline proteinase inhibitor/ Outer membrane lipoprotein Omp19 domain-containing protein" evidence="3">
    <location>
        <begin position="20"/>
        <end position="194"/>
    </location>
</feature>
<feature type="domain" description="Alkaline proteinase inhibitor/ Outer membrane lipoprotein Omp19" evidence="4">
    <location>
        <begin position="102"/>
        <end position="194"/>
    </location>
</feature>
<dbReference type="Gene3D" id="2.40.128.10">
    <property type="match status" value="1"/>
</dbReference>
<dbReference type="SUPFAM" id="SSF50882">
    <property type="entry name" value="beta-Barrel protease inhibitors"/>
    <property type="match status" value="1"/>
</dbReference>
<evidence type="ECO:0000256" key="3">
    <source>
        <dbReference type="SAM" id="SignalP"/>
    </source>
</evidence>
<feature type="signal peptide" evidence="3">
    <location>
        <begin position="1"/>
        <end position="19"/>
    </location>
</feature>
<name>A0ABQ6CAR1_9HYPH</name>
<keyword evidence="1 3" id="KW-0732">Signal</keyword>
<dbReference type="Proteomes" id="UP001156882">
    <property type="component" value="Unassembled WGS sequence"/>
</dbReference>
<evidence type="ECO:0000256" key="1">
    <source>
        <dbReference type="ARBA" id="ARBA00022729"/>
    </source>
</evidence>
<accession>A0ABQ6CAR1</accession>
<evidence type="ECO:0000313" key="6">
    <source>
        <dbReference type="Proteomes" id="UP001156882"/>
    </source>
</evidence>
<dbReference type="Pfam" id="PF02974">
    <property type="entry name" value="Inh"/>
    <property type="match status" value="1"/>
</dbReference>
<sequence>MKLSALVLLPCALALASCASSSRLGDTFDFGARKPPPDNRPIAAPEPLMAAPTEQVSSEPLPPAGGNGVTPGSSVAVGNPPAGGPSSQSQVAALPTAPPAPSAGGIAGSWKISDAARGSCGISLTRQTLLDVYRATPSGCQAGSLAKVNAWQQRGQEIDLLEPGGRTAVRLFPTGDGAYEGAATMSGAKIRMTR</sequence>
<gene>
    <name evidence="5" type="ORF">GCM10007874_04930</name>
</gene>
<dbReference type="InterPro" id="IPR021140">
    <property type="entry name" value="Inh/Omp19"/>
</dbReference>
<organism evidence="5 6">
    <name type="scientific">Labrys miyagiensis</name>
    <dbReference type="NCBI Taxonomy" id="346912"/>
    <lineage>
        <taxon>Bacteria</taxon>
        <taxon>Pseudomonadati</taxon>
        <taxon>Pseudomonadota</taxon>
        <taxon>Alphaproteobacteria</taxon>
        <taxon>Hyphomicrobiales</taxon>
        <taxon>Xanthobacteraceae</taxon>
        <taxon>Labrys</taxon>
    </lineage>
</organism>
<reference evidence="6" key="1">
    <citation type="journal article" date="2019" name="Int. J. Syst. Evol. Microbiol.">
        <title>The Global Catalogue of Microorganisms (GCM) 10K type strain sequencing project: providing services to taxonomists for standard genome sequencing and annotation.</title>
        <authorList>
            <consortium name="The Broad Institute Genomics Platform"/>
            <consortium name="The Broad Institute Genome Sequencing Center for Infectious Disease"/>
            <person name="Wu L."/>
            <person name="Ma J."/>
        </authorList>
    </citation>
    <scope>NUCLEOTIDE SEQUENCE [LARGE SCALE GENOMIC DNA]</scope>
    <source>
        <strain evidence="6">NBRC 101365</strain>
    </source>
</reference>